<name>A0A2K1WN69_POPTR</name>
<sequence length="82" mass="9464">MLTQNTGFPLRSMTVFHQINCTHQKSQNVKSLQGVDKNTQFNLLPIKTISKNIPFLSIKAEREKKVPELSVCDQKVRWEANH</sequence>
<dbReference type="InParanoid" id="A0A2K1WN69"/>
<evidence type="ECO:0000313" key="2">
    <source>
        <dbReference type="Proteomes" id="UP000006729"/>
    </source>
</evidence>
<dbReference type="EMBL" id="CM009308">
    <property type="protein sequence ID" value="PNS89982.1"/>
    <property type="molecule type" value="Genomic_DNA"/>
</dbReference>
<evidence type="ECO:0000313" key="1">
    <source>
        <dbReference type="EMBL" id="PNS89982.1"/>
    </source>
</evidence>
<protein>
    <submittedName>
        <fullName evidence="1">Uncharacterized protein</fullName>
    </submittedName>
</protein>
<accession>A0A2K1WN69</accession>
<dbReference type="AlphaFoldDB" id="A0A2K1WN69"/>
<proteinExistence type="predicted"/>
<gene>
    <name evidence="1" type="ORF">POPTR_019G019900</name>
</gene>
<keyword evidence="2" id="KW-1185">Reference proteome</keyword>
<organism evidence="1 2">
    <name type="scientific">Populus trichocarpa</name>
    <name type="common">Western balsam poplar</name>
    <name type="synonym">Populus balsamifera subsp. trichocarpa</name>
    <dbReference type="NCBI Taxonomy" id="3694"/>
    <lineage>
        <taxon>Eukaryota</taxon>
        <taxon>Viridiplantae</taxon>
        <taxon>Streptophyta</taxon>
        <taxon>Embryophyta</taxon>
        <taxon>Tracheophyta</taxon>
        <taxon>Spermatophyta</taxon>
        <taxon>Magnoliopsida</taxon>
        <taxon>eudicotyledons</taxon>
        <taxon>Gunneridae</taxon>
        <taxon>Pentapetalae</taxon>
        <taxon>rosids</taxon>
        <taxon>fabids</taxon>
        <taxon>Malpighiales</taxon>
        <taxon>Salicaceae</taxon>
        <taxon>Saliceae</taxon>
        <taxon>Populus</taxon>
    </lineage>
</organism>
<dbReference type="Proteomes" id="UP000006729">
    <property type="component" value="Chromosome 19"/>
</dbReference>
<reference evidence="1 2" key="1">
    <citation type="journal article" date="2006" name="Science">
        <title>The genome of black cottonwood, Populus trichocarpa (Torr. &amp; Gray).</title>
        <authorList>
            <person name="Tuskan G.A."/>
            <person name="Difazio S."/>
            <person name="Jansson S."/>
            <person name="Bohlmann J."/>
            <person name="Grigoriev I."/>
            <person name="Hellsten U."/>
            <person name="Putnam N."/>
            <person name="Ralph S."/>
            <person name="Rombauts S."/>
            <person name="Salamov A."/>
            <person name="Schein J."/>
            <person name="Sterck L."/>
            <person name="Aerts A."/>
            <person name="Bhalerao R.R."/>
            <person name="Bhalerao R.P."/>
            <person name="Blaudez D."/>
            <person name="Boerjan W."/>
            <person name="Brun A."/>
            <person name="Brunner A."/>
            <person name="Busov V."/>
            <person name="Campbell M."/>
            <person name="Carlson J."/>
            <person name="Chalot M."/>
            <person name="Chapman J."/>
            <person name="Chen G.L."/>
            <person name="Cooper D."/>
            <person name="Coutinho P.M."/>
            <person name="Couturier J."/>
            <person name="Covert S."/>
            <person name="Cronk Q."/>
            <person name="Cunningham R."/>
            <person name="Davis J."/>
            <person name="Degroeve S."/>
            <person name="Dejardin A."/>
            <person name="Depamphilis C."/>
            <person name="Detter J."/>
            <person name="Dirks B."/>
            <person name="Dubchak I."/>
            <person name="Duplessis S."/>
            <person name="Ehlting J."/>
            <person name="Ellis B."/>
            <person name="Gendler K."/>
            <person name="Goodstein D."/>
            <person name="Gribskov M."/>
            <person name="Grimwood J."/>
            <person name="Groover A."/>
            <person name="Gunter L."/>
            <person name="Hamberger B."/>
            <person name="Heinze B."/>
            <person name="Helariutta Y."/>
            <person name="Henrissat B."/>
            <person name="Holligan D."/>
            <person name="Holt R."/>
            <person name="Huang W."/>
            <person name="Islam-Faridi N."/>
            <person name="Jones S."/>
            <person name="Jones-Rhoades M."/>
            <person name="Jorgensen R."/>
            <person name="Joshi C."/>
            <person name="Kangasjarvi J."/>
            <person name="Karlsson J."/>
            <person name="Kelleher C."/>
            <person name="Kirkpatrick R."/>
            <person name="Kirst M."/>
            <person name="Kohler A."/>
            <person name="Kalluri U."/>
            <person name="Larimer F."/>
            <person name="Leebens-Mack J."/>
            <person name="Leple J.C."/>
            <person name="Locascio P."/>
            <person name="Lou Y."/>
            <person name="Lucas S."/>
            <person name="Martin F."/>
            <person name="Montanini B."/>
            <person name="Napoli C."/>
            <person name="Nelson D.R."/>
            <person name="Nelson C."/>
            <person name="Nieminen K."/>
            <person name="Nilsson O."/>
            <person name="Pereda V."/>
            <person name="Peter G."/>
            <person name="Philippe R."/>
            <person name="Pilate G."/>
            <person name="Poliakov A."/>
            <person name="Razumovskaya J."/>
            <person name="Richardson P."/>
            <person name="Rinaldi C."/>
            <person name="Ritland K."/>
            <person name="Rouze P."/>
            <person name="Ryaboy D."/>
            <person name="Schmutz J."/>
            <person name="Schrader J."/>
            <person name="Segerman B."/>
            <person name="Shin H."/>
            <person name="Siddiqui A."/>
            <person name="Sterky F."/>
            <person name="Terry A."/>
            <person name="Tsai C.J."/>
            <person name="Uberbacher E."/>
            <person name="Unneberg P."/>
            <person name="Vahala J."/>
            <person name="Wall K."/>
            <person name="Wessler S."/>
            <person name="Yang G."/>
            <person name="Yin T."/>
            <person name="Douglas C."/>
            <person name="Marra M."/>
            <person name="Sandberg G."/>
            <person name="Van de Peer Y."/>
            <person name="Rokhsar D."/>
        </authorList>
    </citation>
    <scope>NUCLEOTIDE SEQUENCE [LARGE SCALE GENOMIC DNA]</scope>
    <source>
        <strain evidence="2">cv. Nisqually</strain>
    </source>
</reference>